<dbReference type="KEGG" id="cti:RALTA_A0840"/>
<evidence type="ECO:0000313" key="2">
    <source>
        <dbReference type="Proteomes" id="UP000001692"/>
    </source>
</evidence>
<gene>
    <name evidence="1" type="ordered locus">RALTA_A0840</name>
</gene>
<dbReference type="eggNOG" id="ENOG5033EZK">
    <property type="taxonomic scope" value="Bacteria"/>
</dbReference>
<name>B3R3C9_CUPTR</name>
<sequence length="402" mass="44177">MFRGDPGSTIRGSPFRNLPSRYGANRCAMRIRRCLRALWIRSALHSSCGFRADCRDDGSYNNVLRKQSGEESMLMGDILNFCRSSLGNTSIEVYEWKESGVKKARLPNSPDFCKLTTKLPNLTFSGWSLAHAVVRADYLDRRNLTMPGLGFLLQFSHLIDFSKPPIELKVGASKALNDVSLTSLSGRVAQGLAILYGHRLGLKFTAHLRSHVESLPAGSLGVMHKGEAMADFLFADNNKTVLIESKGSFTQKANDPTAIKSVLKGALKEQVDPWMGYLQPPPSNGYVVYSCLRENSWAPSALSVVDPNGEDGETADLPFSREQVMRENYGAWLRAMGLPQAAERLMRLPGAAVAEGFEAQPVETEFLVFEHEGRSFGVSTDPFGGVDISSGTSQLWELTCPC</sequence>
<dbReference type="AlphaFoldDB" id="B3R3C9"/>
<reference evidence="1 2" key="1">
    <citation type="journal article" date="2008" name="Genome Res.">
        <title>Genome sequence of the beta-rhizobium Cupriavidus taiwanensis and comparative genomics of rhizobia.</title>
        <authorList>
            <person name="Amadou C."/>
            <person name="Pascal G."/>
            <person name="Mangenot S."/>
            <person name="Glew M."/>
            <person name="Bontemps C."/>
            <person name="Capela D."/>
            <person name="Carrere S."/>
            <person name="Cruveiller S."/>
            <person name="Dossat C."/>
            <person name="Lajus A."/>
            <person name="Marchetti M."/>
            <person name="Poinsot V."/>
            <person name="Rouy Z."/>
            <person name="Servin B."/>
            <person name="Saad M."/>
            <person name="Schenowitz C."/>
            <person name="Barbe V."/>
            <person name="Batut J."/>
            <person name="Medigue C."/>
            <person name="Masson-Boivin C."/>
        </authorList>
    </citation>
    <scope>NUCLEOTIDE SEQUENCE [LARGE SCALE GENOMIC DNA]</scope>
    <source>
        <strain evidence="2">DSM 17343 / BCRC 17206 / CCUG 44338 / CIP 107171 / LMG 19424 / R1</strain>
    </source>
</reference>
<dbReference type="Proteomes" id="UP000001692">
    <property type="component" value="Chromosome 1"/>
</dbReference>
<dbReference type="HOGENOM" id="CLU_684606_0_0_4"/>
<dbReference type="EMBL" id="CU633749">
    <property type="protein sequence ID" value="CAQ68811.1"/>
    <property type="molecule type" value="Genomic_DNA"/>
</dbReference>
<proteinExistence type="predicted"/>
<evidence type="ECO:0000313" key="1">
    <source>
        <dbReference type="EMBL" id="CAQ68811.1"/>
    </source>
</evidence>
<keyword evidence="2" id="KW-1185">Reference proteome</keyword>
<organism evidence="1 2">
    <name type="scientific">Cupriavidus taiwanensis (strain DSM 17343 / BCRC 17206 / CCUG 44338 / CIP 107171 / LMG 19424 / R1)</name>
    <name type="common">Ralstonia taiwanensis (strain LMG 19424)</name>
    <dbReference type="NCBI Taxonomy" id="977880"/>
    <lineage>
        <taxon>Bacteria</taxon>
        <taxon>Pseudomonadati</taxon>
        <taxon>Pseudomonadota</taxon>
        <taxon>Betaproteobacteria</taxon>
        <taxon>Burkholderiales</taxon>
        <taxon>Burkholderiaceae</taxon>
        <taxon>Cupriavidus</taxon>
    </lineage>
</organism>
<accession>B3R3C9</accession>
<protein>
    <submittedName>
        <fullName evidence="1">Uncharacterized protein</fullName>
    </submittedName>
</protein>